<dbReference type="EMBL" id="JAEHFX010000008">
    <property type="protein sequence ID" value="MBK0404231.1"/>
    <property type="molecule type" value="Genomic_DNA"/>
</dbReference>
<feature type="transmembrane region" description="Helical" evidence="1">
    <location>
        <begin position="179"/>
        <end position="195"/>
    </location>
</feature>
<accession>A0ABS1C4A0</accession>
<keyword evidence="1" id="KW-0472">Membrane</keyword>
<sequence>MITAETLKTVSTSRLFTDKKLAFSAAILVIFHAVGFLGLVFSGQSETYQNLTPLHLLLTNALLFLNHKNFNAAFFLFAWVTFLAGFLAEVLGVHTGLLFGNYVYGQALGFKLWNVPLLIGLNWVMLVYCIGITVRNWTKKPWLATILAAGIMVLLDHFIEPVAMRFDFWSWQNHQIPLQNYAGWLLLSLILQFYFQRSNVTKTNPLAPLVFGLQALFFIALNIMNK</sequence>
<feature type="transmembrane region" description="Helical" evidence="1">
    <location>
        <begin position="207"/>
        <end position="224"/>
    </location>
</feature>
<feature type="transmembrane region" description="Helical" evidence="1">
    <location>
        <begin position="47"/>
        <end position="65"/>
    </location>
</feature>
<dbReference type="PANTHER" id="PTHR39419">
    <property type="entry name" value="SLL0814 PROTEIN"/>
    <property type="match status" value="1"/>
</dbReference>
<evidence type="ECO:0000313" key="2">
    <source>
        <dbReference type="EMBL" id="MBK0404231.1"/>
    </source>
</evidence>
<name>A0ABS1C4A0_9BACT</name>
<dbReference type="InterPro" id="IPR007354">
    <property type="entry name" value="CruF-like"/>
</dbReference>
<dbReference type="PANTHER" id="PTHR39419:SF1">
    <property type="entry name" value="SLL0814 PROTEIN"/>
    <property type="match status" value="1"/>
</dbReference>
<dbReference type="RefSeq" id="WP_200507075.1">
    <property type="nucleotide sequence ID" value="NZ_JAEHFX010000008.1"/>
</dbReference>
<evidence type="ECO:0000256" key="1">
    <source>
        <dbReference type="SAM" id="Phobius"/>
    </source>
</evidence>
<dbReference type="Proteomes" id="UP000644147">
    <property type="component" value="Unassembled WGS sequence"/>
</dbReference>
<keyword evidence="1" id="KW-1133">Transmembrane helix</keyword>
<reference evidence="2 3" key="1">
    <citation type="submission" date="2020-12" db="EMBL/GenBank/DDBJ databases">
        <title>Bacterial novel species Adhaeribacter sp. BT258 isolated from soil.</title>
        <authorList>
            <person name="Jung H.-Y."/>
        </authorList>
    </citation>
    <scope>NUCLEOTIDE SEQUENCE [LARGE SCALE GENOMIC DNA]</scope>
    <source>
        <strain evidence="2 3">BT258</strain>
    </source>
</reference>
<dbReference type="Pfam" id="PF04240">
    <property type="entry name" value="Caroten_synth"/>
    <property type="match status" value="1"/>
</dbReference>
<keyword evidence="3" id="KW-1185">Reference proteome</keyword>
<protein>
    <submittedName>
        <fullName evidence="2">Carotenoid biosynthesis protein</fullName>
    </submittedName>
</protein>
<comment type="caution">
    <text evidence="2">The sequence shown here is derived from an EMBL/GenBank/DDBJ whole genome shotgun (WGS) entry which is preliminary data.</text>
</comment>
<proteinExistence type="predicted"/>
<organism evidence="2 3">
    <name type="scientific">Adhaeribacter terrigena</name>
    <dbReference type="NCBI Taxonomy" id="2793070"/>
    <lineage>
        <taxon>Bacteria</taxon>
        <taxon>Pseudomonadati</taxon>
        <taxon>Bacteroidota</taxon>
        <taxon>Cytophagia</taxon>
        <taxon>Cytophagales</taxon>
        <taxon>Hymenobacteraceae</taxon>
        <taxon>Adhaeribacter</taxon>
    </lineage>
</organism>
<feature type="transmembrane region" description="Helical" evidence="1">
    <location>
        <begin position="141"/>
        <end position="159"/>
    </location>
</feature>
<feature type="transmembrane region" description="Helical" evidence="1">
    <location>
        <begin position="72"/>
        <end position="93"/>
    </location>
</feature>
<gene>
    <name evidence="2" type="ORF">I5M27_14640</name>
</gene>
<feature type="transmembrane region" description="Helical" evidence="1">
    <location>
        <begin position="113"/>
        <end position="134"/>
    </location>
</feature>
<keyword evidence="1" id="KW-0812">Transmembrane</keyword>
<feature type="transmembrane region" description="Helical" evidence="1">
    <location>
        <begin position="21"/>
        <end position="41"/>
    </location>
</feature>
<evidence type="ECO:0000313" key="3">
    <source>
        <dbReference type="Proteomes" id="UP000644147"/>
    </source>
</evidence>